<dbReference type="GO" id="GO:0005975">
    <property type="term" value="P:carbohydrate metabolic process"/>
    <property type="evidence" value="ECO:0007669"/>
    <property type="project" value="InterPro"/>
</dbReference>
<dbReference type="Proteomes" id="UP000677228">
    <property type="component" value="Unassembled WGS sequence"/>
</dbReference>
<comment type="pathway">
    <text evidence="2 11">Protein modification; protein glycosylation.</text>
</comment>
<dbReference type="PANTHER" id="PTHR19300:SF57">
    <property type="entry name" value="BETA-1,4-N-ACETYLGALACTOSAMINYLTRANSFERASE"/>
    <property type="match status" value="1"/>
</dbReference>
<dbReference type="EC" id="2.4.1.-" evidence="11"/>
<evidence type="ECO:0000313" key="14">
    <source>
        <dbReference type="EMBL" id="CAF0841733.1"/>
    </source>
</evidence>
<name>A0A813VHC9_9BILA</name>
<evidence type="ECO:0000256" key="8">
    <source>
        <dbReference type="ARBA" id="ARBA00022989"/>
    </source>
</evidence>
<dbReference type="UniPathway" id="UPA00378"/>
<evidence type="ECO:0000259" key="12">
    <source>
        <dbReference type="Pfam" id="PF02709"/>
    </source>
</evidence>
<comment type="similarity">
    <text evidence="3 11">Belongs to the glycosyltransferase 7 family.</text>
</comment>
<evidence type="ECO:0000256" key="6">
    <source>
        <dbReference type="ARBA" id="ARBA00022692"/>
    </source>
</evidence>
<dbReference type="Proteomes" id="UP000681722">
    <property type="component" value="Unassembled WGS sequence"/>
</dbReference>
<dbReference type="InterPro" id="IPR003859">
    <property type="entry name" value="Galactosyl_T"/>
</dbReference>
<gene>
    <name evidence="14" type="ORF">GPM918_LOCUS5600</name>
    <name evidence="15" type="ORF">OVA965_LOCUS17241</name>
    <name evidence="16" type="ORF">SRO942_LOCUS5600</name>
    <name evidence="17" type="ORF">TMI583_LOCUS17250</name>
</gene>
<keyword evidence="8" id="KW-1133">Transmembrane helix</keyword>
<evidence type="ECO:0000256" key="4">
    <source>
        <dbReference type="ARBA" id="ARBA00022676"/>
    </source>
</evidence>
<dbReference type="GO" id="GO:0005794">
    <property type="term" value="C:Golgi apparatus"/>
    <property type="evidence" value="ECO:0007669"/>
    <property type="project" value="TreeGrafter"/>
</dbReference>
<dbReference type="Pfam" id="PF02709">
    <property type="entry name" value="Glyco_transf_7C"/>
    <property type="match status" value="1"/>
</dbReference>
<evidence type="ECO:0000259" key="13">
    <source>
        <dbReference type="Pfam" id="PF13733"/>
    </source>
</evidence>
<dbReference type="Proteomes" id="UP000663829">
    <property type="component" value="Unassembled WGS sequence"/>
</dbReference>
<keyword evidence="4 11" id="KW-0328">Glycosyltransferase</keyword>
<evidence type="ECO:0000256" key="9">
    <source>
        <dbReference type="ARBA" id="ARBA00023136"/>
    </source>
</evidence>
<feature type="domain" description="Galactosyltransferase C-terminal" evidence="12">
    <location>
        <begin position="177"/>
        <end position="253"/>
    </location>
</feature>
<evidence type="ECO:0000256" key="10">
    <source>
        <dbReference type="ARBA" id="ARBA00023180"/>
    </source>
</evidence>
<comment type="caution">
    <text evidence="14">The sequence shown here is derived from an EMBL/GenBank/DDBJ whole genome shotgun (WGS) entry which is preliminary data.</text>
</comment>
<reference evidence="14" key="1">
    <citation type="submission" date="2021-02" db="EMBL/GenBank/DDBJ databases">
        <authorList>
            <person name="Nowell W R."/>
        </authorList>
    </citation>
    <scope>NUCLEOTIDE SEQUENCE</scope>
</reference>
<dbReference type="PANTHER" id="PTHR19300">
    <property type="entry name" value="BETA-1,4-GALACTOSYLTRANSFERASE"/>
    <property type="match status" value="1"/>
</dbReference>
<dbReference type="PRINTS" id="PR02050">
    <property type="entry name" value="B14GALTRFASE"/>
</dbReference>
<evidence type="ECO:0000256" key="11">
    <source>
        <dbReference type="RuleBase" id="RU368121"/>
    </source>
</evidence>
<evidence type="ECO:0000256" key="2">
    <source>
        <dbReference type="ARBA" id="ARBA00004922"/>
    </source>
</evidence>
<sequence>MTVTVTIETLPFLNASYSNTFSYPNETYYQLPFCNISTDIRTSPPNSTSHRVTINHTIFDFSDIEQSHFHTHTAGHWWPTQCQSEQRLAVIVCYRRRQQHLKLFLNNIHPFLQRQQLDYTLFVVNQHGTNLFNRAALFNVGYIEAMKLYNYTCFIFHDVDLLPEDNRNLYECGTKPRHMSVAVDKFNYKLSYAALFGGVTAFQQEDFLAASGYPTVYQGWGGEDDDMYNRVTKKLKKNIVRYPIGIARYKMIRSMGHVASKLNPYRHKILYSKYNYSLDGVKNTEYKLNELKFYNLFILVNVTLNELTWDEIKRKLRIKG</sequence>
<dbReference type="SUPFAM" id="SSF53448">
    <property type="entry name" value="Nucleotide-diphospho-sugar transferases"/>
    <property type="match status" value="1"/>
</dbReference>
<dbReference type="EMBL" id="CAJOBA010008229">
    <property type="protein sequence ID" value="CAF3823363.1"/>
    <property type="molecule type" value="Genomic_DNA"/>
</dbReference>
<dbReference type="Pfam" id="PF13733">
    <property type="entry name" value="Glyco_transf_7N"/>
    <property type="match status" value="1"/>
</dbReference>
<comment type="function">
    <text evidence="11">Catalyses the transfer of galactose onto proteins or lipids.</text>
</comment>
<dbReference type="OrthoDB" id="10016069at2759"/>
<protein>
    <recommendedName>
        <fullName evidence="11">Beta-1,4-galactosyltransferase</fullName>
        <ecNumber evidence="11">2.4.1.-</ecNumber>
    </recommendedName>
</protein>
<keyword evidence="5 11" id="KW-0808">Transferase</keyword>
<dbReference type="GO" id="GO:0008378">
    <property type="term" value="F:galactosyltransferase activity"/>
    <property type="evidence" value="ECO:0007669"/>
    <property type="project" value="TreeGrafter"/>
</dbReference>
<proteinExistence type="inferred from homology"/>
<dbReference type="Proteomes" id="UP000682733">
    <property type="component" value="Unassembled WGS sequence"/>
</dbReference>
<evidence type="ECO:0000256" key="1">
    <source>
        <dbReference type="ARBA" id="ARBA00004606"/>
    </source>
</evidence>
<dbReference type="EMBL" id="CAJNOQ010000818">
    <property type="protein sequence ID" value="CAF0841733.1"/>
    <property type="molecule type" value="Genomic_DNA"/>
</dbReference>
<dbReference type="InterPro" id="IPR029044">
    <property type="entry name" value="Nucleotide-diphossugar_trans"/>
</dbReference>
<dbReference type="EMBL" id="CAJOBC010000818">
    <property type="protein sequence ID" value="CAF3629094.1"/>
    <property type="molecule type" value="Genomic_DNA"/>
</dbReference>
<dbReference type="GO" id="GO:0033842">
    <property type="term" value="F:N-acetyl-beta-glucosaminyl-derivative 4-beta-N-acetylgalactosaminyltransferase activity"/>
    <property type="evidence" value="ECO:0007669"/>
    <property type="project" value="TreeGrafter"/>
</dbReference>
<dbReference type="GO" id="GO:0016020">
    <property type="term" value="C:membrane"/>
    <property type="evidence" value="ECO:0007669"/>
    <property type="project" value="UniProtKB-SubCell"/>
</dbReference>
<evidence type="ECO:0000256" key="7">
    <source>
        <dbReference type="ARBA" id="ARBA00022968"/>
    </source>
</evidence>
<dbReference type="AlphaFoldDB" id="A0A813VHC9"/>
<evidence type="ECO:0000313" key="17">
    <source>
        <dbReference type="EMBL" id="CAF3823363.1"/>
    </source>
</evidence>
<comment type="subcellular location">
    <subcellularLocation>
        <location evidence="1">Membrane</location>
        <topology evidence="1">Single-pass type II membrane protein</topology>
    </subcellularLocation>
</comment>
<evidence type="ECO:0000313" key="18">
    <source>
        <dbReference type="Proteomes" id="UP000663829"/>
    </source>
</evidence>
<evidence type="ECO:0000256" key="3">
    <source>
        <dbReference type="ARBA" id="ARBA00005735"/>
    </source>
</evidence>
<evidence type="ECO:0000256" key="5">
    <source>
        <dbReference type="ARBA" id="ARBA00022679"/>
    </source>
</evidence>
<keyword evidence="9" id="KW-0472">Membrane</keyword>
<accession>A0A813VHC9</accession>
<evidence type="ECO:0000313" key="15">
    <source>
        <dbReference type="EMBL" id="CAF1057389.1"/>
    </source>
</evidence>
<dbReference type="EMBL" id="CAJNOK010008216">
    <property type="protein sequence ID" value="CAF1057389.1"/>
    <property type="molecule type" value="Genomic_DNA"/>
</dbReference>
<organism evidence="14 18">
    <name type="scientific">Didymodactylos carnosus</name>
    <dbReference type="NCBI Taxonomy" id="1234261"/>
    <lineage>
        <taxon>Eukaryota</taxon>
        <taxon>Metazoa</taxon>
        <taxon>Spiralia</taxon>
        <taxon>Gnathifera</taxon>
        <taxon>Rotifera</taxon>
        <taxon>Eurotatoria</taxon>
        <taxon>Bdelloidea</taxon>
        <taxon>Philodinida</taxon>
        <taxon>Philodinidae</taxon>
        <taxon>Didymodactylos</taxon>
    </lineage>
</organism>
<keyword evidence="18" id="KW-1185">Reference proteome</keyword>
<dbReference type="Gene3D" id="3.90.550.10">
    <property type="entry name" value="Spore Coat Polysaccharide Biosynthesis Protein SpsA, Chain A"/>
    <property type="match status" value="1"/>
</dbReference>
<feature type="domain" description="Galactosyltransferase N-terminal" evidence="13">
    <location>
        <begin position="51"/>
        <end position="172"/>
    </location>
</feature>
<keyword evidence="6" id="KW-0812">Transmembrane</keyword>
<dbReference type="GO" id="GO:0006688">
    <property type="term" value="P:glycosphingolipid biosynthetic process"/>
    <property type="evidence" value="ECO:0007669"/>
    <property type="project" value="TreeGrafter"/>
</dbReference>
<dbReference type="InterPro" id="IPR027995">
    <property type="entry name" value="Galactosyl_T_N"/>
</dbReference>
<keyword evidence="10 11" id="KW-0325">Glycoprotein</keyword>
<dbReference type="InterPro" id="IPR027791">
    <property type="entry name" value="Galactosyl_T_C"/>
</dbReference>
<evidence type="ECO:0000313" key="16">
    <source>
        <dbReference type="EMBL" id="CAF3629094.1"/>
    </source>
</evidence>
<keyword evidence="7 11" id="KW-0735">Signal-anchor</keyword>